<sequence length="155" mass="17923">MDNKKIVYVVCVGEYSDYGISGIFSNKCQAEKAAKLVDGEIEEYMLNPDGFIDPGLDCYTVEMNKDGTYAIHNHSRLYEHGDKHTTFIQFRTNKDIIILGADKYNISVYNDNHTSWKLFWKGYVRSEKHAIRETNEIRRYILAGQKPKNVDMGKN</sequence>
<proteinExistence type="predicted"/>
<comment type="caution">
    <text evidence="1">The sequence shown here is derived from an EMBL/GenBank/DDBJ whole genome shotgun (WGS) entry which is preliminary data.</text>
</comment>
<name>A0A0F9HUN7_9ZZZZ</name>
<protein>
    <submittedName>
        <fullName evidence="1">Uncharacterized protein</fullName>
    </submittedName>
</protein>
<evidence type="ECO:0000313" key="1">
    <source>
        <dbReference type="EMBL" id="KKL78817.1"/>
    </source>
</evidence>
<dbReference type="EMBL" id="LAZR01023343">
    <property type="protein sequence ID" value="KKL78817.1"/>
    <property type="molecule type" value="Genomic_DNA"/>
</dbReference>
<accession>A0A0F9HUN7</accession>
<organism evidence="1">
    <name type="scientific">marine sediment metagenome</name>
    <dbReference type="NCBI Taxonomy" id="412755"/>
    <lineage>
        <taxon>unclassified sequences</taxon>
        <taxon>metagenomes</taxon>
        <taxon>ecological metagenomes</taxon>
    </lineage>
</organism>
<dbReference type="AlphaFoldDB" id="A0A0F9HUN7"/>
<reference evidence="1" key="1">
    <citation type="journal article" date="2015" name="Nature">
        <title>Complex archaea that bridge the gap between prokaryotes and eukaryotes.</title>
        <authorList>
            <person name="Spang A."/>
            <person name="Saw J.H."/>
            <person name="Jorgensen S.L."/>
            <person name="Zaremba-Niedzwiedzka K."/>
            <person name="Martijn J."/>
            <person name="Lind A.E."/>
            <person name="van Eijk R."/>
            <person name="Schleper C."/>
            <person name="Guy L."/>
            <person name="Ettema T.J."/>
        </authorList>
    </citation>
    <scope>NUCLEOTIDE SEQUENCE</scope>
</reference>
<gene>
    <name evidence="1" type="ORF">LCGC14_2021020</name>
</gene>